<dbReference type="PANTHER" id="PTHR33445:SF2">
    <property type="entry name" value="ATP SYNTHASE SUBUNIT B', CHLOROPLASTIC"/>
    <property type="match status" value="1"/>
</dbReference>
<evidence type="ECO:0000313" key="15">
    <source>
        <dbReference type="Proteomes" id="UP000178186"/>
    </source>
</evidence>
<evidence type="ECO:0000313" key="14">
    <source>
        <dbReference type="EMBL" id="OGZ55071.1"/>
    </source>
</evidence>
<keyword evidence="5 12" id="KW-0375">Hydrogen ion transport</keyword>
<keyword evidence="7 12" id="KW-0406">Ion transport</keyword>
<dbReference type="GO" id="GO:0012505">
    <property type="term" value="C:endomembrane system"/>
    <property type="evidence" value="ECO:0007669"/>
    <property type="project" value="UniProtKB-SubCell"/>
</dbReference>
<name>A0A1G2GYM2_9BACT</name>
<dbReference type="Proteomes" id="UP000178186">
    <property type="component" value="Unassembled WGS sequence"/>
</dbReference>
<evidence type="ECO:0000256" key="8">
    <source>
        <dbReference type="ARBA" id="ARBA00023136"/>
    </source>
</evidence>
<dbReference type="InterPro" id="IPR050059">
    <property type="entry name" value="ATP_synthase_B_chain"/>
</dbReference>
<keyword evidence="8 12" id="KW-0472">Membrane</keyword>
<reference evidence="14 15" key="1">
    <citation type="journal article" date="2016" name="Nat. Commun.">
        <title>Thousands of microbial genomes shed light on interconnected biogeochemical processes in an aquifer system.</title>
        <authorList>
            <person name="Anantharaman K."/>
            <person name="Brown C.T."/>
            <person name="Hug L.A."/>
            <person name="Sharon I."/>
            <person name="Castelle C.J."/>
            <person name="Probst A.J."/>
            <person name="Thomas B.C."/>
            <person name="Singh A."/>
            <person name="Wilkins M.J."/>
            <person name="Karaoz U."/>
            <person name="Brodie E.L."/>
            <person name="Williams K.H."/>
            <person name="Hubbard S.S."/>
            <person name="Banfield J.F."/>
        </authorList>
    </citation>
    <scope>NUCLEOTIDE SEQUENCE [LARGE SCALE GENOMIC DNA]</scope>
</reference>
<accession>A0A1G2GYM2</accession>
<evidence type="ECO:0000256" key="6">
    <source>
        <dbReference type="ARBA" id="ARBA00022989"/>
    </source>
</evidence>
<evidence type="ECO:0000256" key="4">
    <source>
        <dbReference type="ARBA" id="ARBA00022692"/>
    </source>
</evidence>
<dbReference type="InterPro" id="IPR002146">
    <property type="entry name" value="ATP_synth_b/b'su_bac/chlpt"/>
</dbReference>
<protein>
    <recommendedName>
        <fullName evidence="12">ATP synthase subunit b</fullName>
    </recommendedName>
    <alternativeName>
        <fullName evidence="12">ATP synthase F(0) sector subunit b</fullName>
    </alternativeName>
    <alternativeName>
        <fullName evidence="12">ATPase subunit I</fullName>
    </alternativeName>
    <alternativeName>
        <fullName evidence="12">F-type ATPase subunit b</fullName>
        <shortName evidence="12">F-ATPase subunit b</shortName>
    </alternativeName>
</protein>
<gene>
    <name evidence="12" type="primary">atpF</name>
    <name evidence="14" type="ORF">A3H64_03770</name>
</gene>
<evidence type="ECO:0000256" key="11">
    <source>
        <dbReference type="ARBA" id="ARBA00037847"/>
    </source>
</evidence>
<keyword evidence="2 12" id="KW-0813">Transport</keyword>
<organism evidence="14 15">
    <name type="scientific">Candidatus Ryanbacteria bacterium RIFCSPLOWO2_02_FULL_45_11c</name>
    <dbReference type="NCBI Taxonomy" id="1802128"/>
    <lineage>
        <taxon>Bacteria</taxon>
        <taxon>Candidatus Ryaniibacteriota</taxon>
    </lineage>
</organism>
<dbReference type="PANTHER" id="PTHR33445">
    <property type="entry name" value="ATP SYNTHASE SUBUNIT B', CHLOROPLASTIC"/>
    <property type="match status" value="1"/>
</dbReference>
<keyword evidence="12" id="KW-1003">Cell membrane</keyword>
<comment type="function">
    <text evidence="12">Component of the F(0) channel, it forms part of the peripheral stalk, linking F(1) to F(0).</text>
</comment>
<keyword evidence="4 12" id="KW-0812">Transmembrane</keyword>
<dbReference type="STRING" id="1802128.A3H64_03770"/>
<dbReference type="Pfam" id="PF00430">
    <property type="entry name" value="ATP-synt_B"/>
    <property type="match status" value="1"/>
</dbReference>
<dbReference type="CDD" id="cd06503">
    <property type="entry name" value="ATP-synt_Fo_b"/>
    <property type="match status" value="1"/>
</dbReference>
<dbReference type="AlphaFoldDB" id="A0A1G2GYM2"/>
<evidence type="ECO:0000256" key="5">
    <source>
        <dbReference type="ARBA" id="ARBA00022781"/>
    </source>
</evidence>
<evidence type="ECO:0000256" key="3">
    <source>
        <dbReference type="ARBA" id="ARBA00022547"/>
    </source>
</evidence>
<dbReference type="GO" id="GO:0046933">
    <property type="term" value="F:proton-transporting ATP synthase activity, rotational mechanism"/>
    <property type="evidence" value="ECO:0007669"/>
    <property type="project" value="UniProtKB-UniRule"/>
</dbReference>
<sequence>MKCHSGLDPESITIRKTIISLRNWIPHQVRDDKNVVFHCMAEFVKQFGIDWRLLVSQAVNFLLVLVVLRMFVYKPVAALLRERQRRVEQGIAKAKEADLRLEQAQEMARGRLHEAQAEAMLLLRDVEVKAKEREVALLESSRRKGEVLIQEARKAIDAEQEKLRAELDREARMLVRTALVRVVEMDPERVDDSFIEKAFIRLRKRA</sequence>
<evidence type="ECO:0000256" key="2">
    <source>
        <dbReference type="ARBA" id="ARBA00022448"/>
    </source>
</evidence>
<comment type="subcellular location">
    <subcellularLocation>
        <location evidence="12">Cell membrane</location>
        <topology evidence="12">Single-pass membrane protein</topology>
    </subcellularLocation>
    <subcellularLocation>
        <location evidence="11">Endomembrane system</location>
        <topology evidence="11">Single-pass membrane protein</topology>
    </subcellularLocation>
</comment>
<evidence type="ECO:0000256" key="9">
    <source>
        <dbReference type="ARBA" id="ARBA00023310"/>
    </source>
</evidence>
<comment type="subunit">
    <text evidence="12">F-type ATPases have 2 components, F(1) - the catalytic core - and F(0) - the membrane proton channel. F(1) has five subunits: alpha(3), beta(3), gamma(1), delta(1), epsilon(1). F(0) has three main subunits: a(1), b(2) and c(10-14). The alpha and beta chains form an alternating ring which encloses part of the gamma chain. F(1) is attached to F(0) by a central stalk formed by the gamma and epsilon chains, while a peripheral stalk is formed by the delta and b chains.</text>
</comment>
<dbReference type="EMBL" id="MHNY01000033">
    <property type="protein sequence ID" value="OGZ55071.1"/>
    <property type="molecule type" value="Genomic_DNA"/>
</dbReference>
<dbReference type="GO" id="GO:0045259">
    <property type="term" value="C:proton-transporting ATP synthase complex"/>
    <property type="evidence" value="ECO:0007669"/>
    <property type="project" value="UniProtKB-KW"/>
</dbReference>
<comment type="caution">
    <text evidence="14">The sequence shown here is derived from an EMBL/GenBank/DDBJ whole genome shotgun (WGS) entry which is preliminary data.</text>
</comment>
<comment type="function">
    <text evidence="10 12">F(1)F(0) ATP synthase produces ATP from ADP in the presence of a proton or sodium gradient. F-type ATPases consist of two structural domains, F(1) containing the extramembraneous catalytic core and F(0) containing the membrane proton channel, linked together by a central stalk and a peripheral stalk. During catalysis, ATP synthesis in the catalytic domain of F(1) is coupled via a rotary mechanism of the central stalk subunits to proton translocation.</text>
</comment>
<evidence type="ECO:0000256" key="10">
    <source>
        <dbReference type="ARBA" id="ARBA00025198"/>
    </source>
</evidence>
<dbReference type="HAMAP" id="MF_01398">
    <property type="entry name" value="ATP_synth_b_bprime"/>
    <property type="match status" value="1"/>
</dbReference>
<evidence type="ECO:0000256" key="7">
    <source>
        <dbReference type="ARBA" id="ARBA00023065"/>
    </source>
</evidence>
<keyword evidence="9 12" id="KW-0066">ATP synthesis</keyword>
<dbReference type="GO" id="GO:0046961">
    <property type="term" value="F:proton-transporting ATPase activity, rotational mechanism"/>
    <property type="evidence" value="ECO:0007669"/>
    <property type="project" value="TreeGrafter"/>
</dbReference>
<feature type="transmembrane region" description="Helical" evidence="12">
    <location>
        <begin position="53"/>
        <end position="73"/>
    </location>
</feature>
<evidence type="ECO:0000256" key="13">
    <source>
        <dbReference type="RuleBase" id="RU003848"/>
    </source>
</evidence>
<keyword evidence="6 12" id="KW-1133">Transmembrane helix</keyword>
<dbReference type="GO" id="GO:0005886">
    <property type="term" value="C:plasma membrane"/>
    <property type="evidence" value="ECO:0007669"/>
    <property type="project" value="UniProtKB-SubCell"/>
</dbReference>
<proteinExistence type="inferred from homology"/>
<evidence type="ECO:0000256" key="12">
    <source>
        <dbReference type="HAMAP-Rule" id="MF_01398"/>
    </source>
</evidence>
<evidence type="ECO:0000256" key="1">
    <source>
        <dbReference type="ARBA" id="ARBA00005513"/>
    </source>
</evidence>
<keyword evidence="3 12" id="KW-0138">CF(0)</keyword>
<comment type="similarity">
    <text evidence="1 12 13">Belongs to the ATPase B chain family.</text>
</comment>